<evidence type="ECO:0000313" key="2">
    <source>
        <dbReference type="Proteomes" id="UP000031036"/>
    </source>
</evidence>
<sequence length="104" mass="11559">MPSTTYTSNSSSFNPVPFQFRMKKPGSHCTGGDSLYLNPTKILSRYAMFCVKTGIKLEIIAHRPFSPSEVFGLFSSHIDHLLLTTVQITPYVDGHPGHHGPLRL</sequence>
<reference evidence="1 2" key="1">
    <citation type="submission" date="2014-11" db="EMBL/GenBank/DDBJ databases">
        <title>Genetic blueprint of the zoonotic pathogen Toxocara canis.</title>
        <authorList>
            <person name="Zhu X.-Q."/>
            <person name="Korhonen P.K."/>
            <person name="Cai H."/>
            <person name="Young N.D."/>
            <person name="Nejsum P."/>
            <person name="von Samson-Himmelstjerna G."/>
            <person name="Boag P.R."/>
            <person name="Tan P."/>
            <person name="Li Q."/>
            <person name="Min J."/>
            <person name="Yang Y."/>
            <person name="Wang X."/>
            <person name="Fang X."/>
            <person name="Hall R.S."/>
            <person name="Hofmann A."/>
            <person name="Sternberg P.W."/>
            <person name="Jex A.R."/>
            <person name="Gasser R.B."/>
        </authorList>
    </citation>
    <scope>NUCLEOTIDE SEQUENCE [LARGE SCALE GENOMIC DNA]</scope>
    <source>
        <strain evidence="1">PN_DK_2014</strain>
    </source>
</reference>
<name>A0A0B2W1H2_TOXCA</name>
<gene>
    <name evidence="1" type="ORF">Tcan_00905</name>
</gene>
<accession>A0A0B2W1H2</accession>
<keyword evidence="2" id="KW-1185">Reference proteome</keyword>
<feature type="non-terminal residue" evidence="1">
    <location>
        <position position="104"/>
    </location>
</feature>
<proteinExistence type="predicted"/>
<organism evidence="1 2">
    <name type="scientific">Toxocara canis</name>
    <name type="common">Canine roundworm</name>
    <dbReference type="NCBI Taxonomy" id="6265"/>
    <lineage>
        <taxon>Eukaryota</taxon>
        <taxon>Metazoa</taxon>
        <taxon>Ecdysozoa</taxon>
        <taxon>Nematoda</taxon>
        <taxon>Chromadorea</taxon>
        <taxon>Rhabditida</taxon>
        <taxon>Spirurina</taxon>
        <taxon>Ascaridomorpha</taxon>
        <taxon>Ascaridoidea</taxon>
        <taxon>Toxocaridae</taxon>
        <taxon>Toxocara</taxon>
    </lineage>
</organism>
<comment type="caution">
    <text evidence="1">The sequence shown here is derived from an EMBL/GenBank/DDBJ whole genome shotgun (WGS) entry which is preliminary data.</text>
</comment>
<dbReference type="AlphaFoldDB" id="A0A0B2W1H2"/>
<dbReference type="EMBL" id="JPKZ01000334">
    <property type="protein sequence ID" value="KHN87813.1"/>
    <property type="molecule type" value="Genomic_DNA"/>
</dbReference>
<protein>
    <submittedName>
        <fullName evidence="1">Uncharacterized protein</fullName>
    </submittedName>
</protein>
<evidence type="ECO:0000313" key="1">
    <source>
        <dbReference type="EMBL" id="KHN87813.1"/>
    </source>
</evidence>
<dbReference type="Proteomes" id="UP000031036">
    <property type="component" value="Unassembled WGS sequence"/>
</dbReference>